<sequence length="531" mass="57072">MGFMLFLLTLGILFNSARAHVAFERGIKSCTNIKPSHVPGAEIISIESEEKHNFTVFASSPFLLQDISNLSVCEVNVTLTRTNAVDKVLLQIWLPLNNWNGRFMAVGGSGWAAGLGDLSLAPVVAQGFAAASTNAGLSGDPVNPGLWALKDNGKVNWDLLTNFGSRSVHDLAIVGKATTAKYYGVAAKYSYWNGCSTGGRQGLVAAQKYPNDFDGILAGSPAINWVEYVVAEHWPQVVMNEARAFPSPCELDGVVQSAVAACDELDGVKDNVVTNLAQCKFDPFKAVGSKVQCDGKDVTITQSVASIVSKIWDGPKTTTGAHLWYGLPVGALMDYLANSTFVNGTRVGNPFFVSDTWIRYFLEANPNFDSSSVNSAELSVLFSESSRRYAEAIDSACPDLSGLRKSDGKLLVWHGEADPIIFPQGTIKYRQNVERALGGAAKVDNFFRLFLAPGVDHCGQGLTPGAIPSDPLGALVSWVEKGIAPDMLTAETSPNAPAHFTRKICRYPLVSKYRGYGDPTSLASYNCVEGY</sequence>
<dbReference type="EC" id="3.1.1.-" evidence="8"/>
<keyword evidence="6" id="KW-0106">Calcium</keyword>
<dbReference type="Proteomes" id="UP000235371">
    <property type="component" value="Unassembled WGS sequence"/>
</dbReference>
<name>A0A2J6T4M9_9HELO</name>
<evidence type="ECO:0000256" key="6">
    <source>
        <dbReference type="ARBA" id="ARBA00022837"/>
    </source>
</evidence>
<gene>
    <name evidence="9" type="ORF">K444DRAFT_631454</name>
</gene>
<dbReference type="GO" id="GO:0030600">
    <property type="term" value="F:feruloyl esterase activity"/>
    <property type="evidence" value="ECO:0007669"/>
    <property type="project" value="UniProtKB-ARBA"/>
</dbReference>
<accession>A0A2J6T4M9</accession>
<evidence type="ECO:0000256" key="3">
    <source>
        <dbReference type="ARBA" id="ARBA00022723"/>
    </source>
</evidence>
<evidence type="ECO:0000256" key="7">
    <source>
        <dbReference type="ARBA" id="ARBA00023157"/>
    </source>
</evidence>
<proteinExistence type="inferred from homology"/>
<dbReference type="SUPFAM" id="SSF53474">
    <property type="entry name" value="alpha/beta-Hydrolases"/>
    <property type="match status" value="1"/>
</dbReference>
<dbReference type="GeneID" id="36591440"/>
<protein>
    <recommendedName>
        <fullName evidence="8">Carboxylic ester hydrolase</fullName>
        <ecNumber evidence="8">3.1.1.-</ecNumber>
    </recommendedName>
</protein>
<dbReference type="Pfam" id="PF07519">
    <property type="entry name" value="Tannase"/>
    <property type="match status" value="1"/>
</dbReference>
<dbReference type="InParanoid" id="A0A2J6T4M9"/>
<reference evidence="9 10" key="1">
    <citation type="submission" date="2016-04" db="EMBL/GenBank/DDBJ databases">
        <title>A degradative enzymes factory behind the ericoid mycorrhizal symbiosis.</title>
        <authorList>
            <consortium name="DOE Joint Genome Institute"/>
            <person name="Martino E."/>
            <person name="Morin E."/>
            <person name="Grelet G."/>
            <person name="Kuo A."/>
            <person name="Kohler A."/>
            <person name="Daghino S."/>
            <person name="Barry K."/>
            <person name="Choi C."/>
            <person name="Cichocki N."/>
            <person name="Clum A."/>
            <person name="Copeland A."/>
            <person name="Hainaut M."/>
            <person name="Haridas S."/>
            <person name="Labutti K."/>
            <person name="Lindquist E."/>
            <person name="Lipzen A."/>
            <person name="Khouja H.-R."/>
            <person name="Murat C."/>
            <person name="Ohm R."/>
            <person name="Olson A."/>
            <person name="Spatafora J."/>
            <person name="Veneault-Fourrey C."/>
            <person name="Henrissat B."/>
            <person name="Grigoriev I."/>
            <person name="Martin F."/>
            <person name="Perotto S."/>
        </authorList>
    </citation>
    <scope>NUCLEOTIDE SEQUENCE [LARGE SCALE GENOMIC DNA]</scope>
    <source>
        <strain evidence="9 10">E</strain>
    </source>
</reference>
<keyword evidence="3" id="KW-0479">Metal-binding</keyword>
<dbReference type="InterPro" id="IPR011118">
    <property type="entry name" value="Tannase/feruloyl_esterase"/>
</dbReference>
<evidence type="ECO:0000256" key="8">
    <source>
        <dbReference type="RuleBase" id="RU361238"/>
    </source>
</evidence>
<keyword evidence="4 8" id="KW-0732">Signal</keyword>
<keyword evidence="5 8" id="KW-0378">Hydrolase</keyword>
<keyword evidence="7" id="KW-1015">Disulfide bond</keyword>
<keyword evidence="2" id="KW-0719">Serine esterase</keyword>
<evidence type="ECO:0000256" key="4">
    <source>
        <dbReference type="ARBA" id="ARBA00022729"/>
    </source>
</evidence>
<dbReference type="InterPro" id="IPR029058">
    <property type="entry name" value="AB_hydrolase_fold"/>
</dbReference>
<feature type="chain" id="PRO_5014207015" description="Carboxylic ester hydrolase" evidence="8">
    <location>
        <begin position="20"/>
        <end position="531"/>
    </location>
</feature>
<evidence type="ECO:0000313" key="9">
    <source>
        <dbReference type="EMBL" id="PMD57977.1"/>
    </source>
</evidence>
<dbReference type="PANTHER" id="PTHR33938:SF8">
    <property type="entry name" value="CARBOXYLIC ESTER HYDROLASE"/>
    <property type="match status" value="1"/>
</dbReference>
<organism evidence="9 10">
    <name type="scientific">Hyaloscypha bicolor E</name>
    <dbReference type="NCBI Taxonomy" id="1095630"/>
    <lineage>
        <taxon>Eukaryota</taxon>
        <taxon>Fungi</taxon>
        <taxon>Dikarya</taxon>
        <taxon>Ascomycota</taxon>
        <taxon>Pezizomycotina</taxon>
        <taxon>Leotiomycetes</taxon>
        <taxon>Helotiales</taxon>
        <taxon>Hyaloscyphaceae</taxon>
        <taxon>Hyaloscypha</taxon>
        <taxon>Hyaloscypha bicolor</taxon>
    </lineage>
</organism>
<keyword evidence="10" id="KW-1185">Reference proteome</keyword>
<evidence type="ECO:0000256" key="2">
    <source>
        <dbReference type="ARBA" id="ARBA00022487"/>
    </source>
</evidence>
<feature type="signal peptide" evidence="8">
    <location>
        <begin position="1"/>
        <end position="19"/>
    </location>
</feature>
<dbReference type="EMBL" id="KZ613838">
    <property type="protein sequence ID" value="PMD57977.1"/>
    <property type="molecule type" value="Genomic_DNA"/>
</dbReference>
<evidence type="ECO:0000256" key="1">
    <source>
        <dbReference type="ARBA" id="ARBA00006249"/>
    </source>
</evidence>
<dbReference type="RefSeq" id="XP_024734881.1">
    <property type="nucleotide sequence ID" value="XM_024883363.1"/>
</dbReference>
<evidence type="ECO:0000256" key="5">
    <source>
        <dbReference type="ARBA" id="ARBA00022801"/>
    </source>
</evidence>
<dbReference type="Gene3D" id="3.40.50.1820">
    <property type="entry name" value="alpha/beta hydrolase"/>
    <property type="match status" value="1"/>
</dbReference>
<evidence type="ECO:0000313" key="10">
    <source>
        <dbReference type="Proteomes" id="UP000235371"/>
    </source>
</evidence>
<dbReference type="GO" id="GO:0046872">
    <property type="term" value="F:metal ion binding"/>
    <property type="evidence" value="ECO:0007669"/>
    <property type="project" value="UniProtKB-KW"/>
</dbReference>
<comment type="similarity">
    <text evidence="1 8">Belongs to the tannase family.</text>
</comment>
<dbReference type="AlphaFoldDB" id="A0A2J6T4M9"/>
<dbReference type="PANTHER" id="PTHR33938">
    <property type="entry name" value="FERULOYL ESTERASE B-RELATED"/>
    <property type="match status" value="1"/>
</dbReference>
<dbReference type="STRING" id="1095630.A0A2J6T4M9"/>
<dbReference type="OrthoDB" id="3039123at2759"/>